<feature type="compositionally biased region" description="Low complexity" evidence="1">
    <location>
        <begin position="270"/>
        <end position="281"/>
    </location>
</feature>
<dbReference type="Proteomes" id="UP000041254">
    <property type="component" value="Unassembled WGS sequence"/>
</dbReference>
<sequence length="620" mass="67881">MKHQVLASARPPPSTLKLIPAALSFIFLPVLFALAVDTGRLPPHEPHRGPSSRRNLNRISSTGALRRRGSHRRRMSVSHFHGGRGSLPGEIMDFFSALNPDESRVNLGASIRRGKPGFLQIDQQHHRAFIQGRRSAPNRGVTLPSTRETSPSAALPHRQWTPYPYYQPAPFSARGPWMAPAIYPPLPYYTVPYSSPLSAHPQPSVLQQQQGNGMSARGRQSAGNVSKGTTGWYGNSNSRVFGHSWFTQQGNSRHISTRADPDKPSNETQDASAAPSPSADTPSPPTGEDKGGAPPPSPTNSTAPSQPETPQQPQETAATPSGGQPAAPASDQPAPQAQTNASPQTQSASPPPSSMPVAANGSLPKGDQLAMPYLPQLPPESASDDKAGQVRIMSKFWRQAAIDAPRKNEKRKLYKAPVPGEVLPHLTSSGELALPRPVGTLFDPRSPESFRSAFIGLYDSSMPAMDYLQELDQTLQLFKGLGDIDREINRRRGEMQNDMLVEENMRRTVLAEEEKVKADLDLETESLQKSRTEQRQPYASILQKIPHPAETPSQREERIKREEQEEAEIERKEQEYNKKAEAQEQEDKNAPGGHAATRAGMHSTAVFVWAAPLLVLWLCG</sequence>
<feature type="region of interest" description="Disordered" evidence="1">
    <location>
        <begin position="198"/>
        <end position="231"/>
    </location>
</feature>
<dbReference type="VEuPathDB" id="CryptoDB:Vbra_5418"/>
<feature type="compositionally biased region" description="Basic and acidic residues" evidence="1">
    <location>
        <begin position="553"/>
        <end position="589"/>
    </location>
</feature>
<feature type="region of interest" description="Disordered" evidence="1">
    <location>
        <begin position="524"/>
        <end position="597"/>
    </location>
</feature>
<dbReference type="InParanoid" id="A0A0G4EVS7"/>
<reference evidence="2 3" key="1">
    <citation type="submission" date="2014-11" db="EMBL/GenBank/DDBJ databases">
        <authorList>
            <person name="Zhu J."/>
            <person name="Qi W."/>
            <person name="Song R."/>
        </authorList>
    </citation>
    <scope>NUCLEOTIDE SEQUENCE [LARGE SCALE GENOMIC DNA]</scope>
</reference>
<organism evidence="2 3">
    <name type="scientific">Vitrella brassicaformis (strain CCMP3155)</name>
    <dbReference type="NCBI Taxonomy" id="1169540"/>
    <lineage>
        <taxon>Eukaryota</taxon>
        <taxon>Sar</taxon>
        <taxon>Alveolata</taxon>
        <taxon>Colpodellida</taxon>
        <taxon>Vitrellaceae</taxon>
        <taxon>Vitrella</taxon>
    </lineage>
</organism>
<protein>
    <submittedName>
        <fullName evidence="2">Uncharacterized protein</fullName>
    </submittedName>
</protein>
<proteinExistence type="predicted"/>
<feature type="region of interest" description="Disordered" evidence="1">
    <location>
        <begin position="250"/>
        <end position="387"/>
    </location>
</feature>
<dbReference type="EMBL" id="CDMY01000323">
    <property type="protein sequence ID" value="CEM02306.1"/>
    <property type="molecule type" value="Genomic_DNA"/>
</dbReference>
<feature type="region of interest" description="Disordered" evidence="1">
    <location>
        <begin position="136"/>
        <end position="155"/>
    </location>
</feature>
<evidence type="ECO:0000256" key="1">
    <source>
        <dbReference type="SAM" id="MobiDB-lite"/>
    </source>
</evidence>
<feature type="compositionally biased region" description="Polar residues" evidence="1">
    <location>
        <begin position="221"/>
        <end position="231"/>
    </location>
</feature>
<keyword evidence="3" id="KW-1185">Reference proteome</keyword>
<name>A0A0G4EVS7_VITBC</name>
<feature type="compositionally biased region" description="Polar residues" evidence="1">
    <location>
        <begin position="204"/>
        <end position="213"/>
    </location>
</feature>
<accession>A0A0G4EVS7</accession>
<gene>
    <name evidence="2" type="ORF">Vbra_5418</name>
</gene>
<evidence type="ECO:0000313" key="2">
    <source>
        <dbReference type="EMBL" id="CEM02306.1"/>
    </source>
</evidence>
<feature type="compositionally biased region" description="Basic and acidic residues" evidence="1">
    <location>
        <begin position="524"/>
        <end position="534"/>
    </location>
</feature>
<evidence type="ECO:0000313" key="3">
    <source>
        <dbReference type="Proteomes" id="UP000041254"/>
    </source>
</evidence>
<feature type="compositionally biased region" description="Polar residues" evidence="1">
    <location>
        <begin position="143"/>
        <end position="152"/>
    </location>
</feature>
<dbReference type="AlphaFoldDB" id="A0A0G4EVS7"/>
<feature type="compositionally biased region" description="Low complexity" evidence="1">
    <location>
        <begin position="299"/>
        <end position="348"/>
    </location>
</feature>